<dbReference type="Proteomes" id="UP000297043">
    <property type="component" value="Segment"/>
</dbReference>
<dbReference type="KEGG" id="vg:77950968"/>
<dbReference type="GO" id="GO:0006508">
    <property type="term" value="P:proteolysis"/>
    <property type="evidence" value="ECO:0007669"/>
    <property type="project" value="UniProtKB-KW"/>
</dbReference>
<accession>A0A4D6E3E0</accession>
<feature type="region of interest" description="Disordered" evidence="1">
    <location>
        <begin position="102"/>
        <end position="123"/>
    </location>
</feature>
<keyword evidence="4" id="KW-1185">Reference proteome</keyword>
<evidence type="ECO:0000256" key="2">
    <source>
        <dbReference type="SAM" id="Phobius"/>
    </source>
</evidence>
<gene>
    <name evidence="3" type="primary">9</name>
    <name evidence="3" type="ORF">SEA_EPICDAB_9</name>
</gene>
<protein>
    <submittedName>
        <fullName evidence="3">Major capsid and protease fusion protein</fullName>
    </submittedName>
</protein>
<dbReference type="GeneID" id="77950968"/>
<evidence type="ECO:0000256" key="1">
    <source>
        <dbReference type="SAM" id="MobiDB-lite"/>
    </source>
</evidence>
<feature type="compositionally biased region" description="Basic and acidic residues" evidence="1">
    <location>
        <begin position="102"/>
        <end position="116"/>
    </location>
</feature>
<name>A0A4D6E3E0_9CAUD</name>
<dbReference type="EMBL" id="MK660712">
    <property type="protein sequence ID" value="QBZ73180.1"/>
    <property type="molecule type" value="Genomic_DNA"/>
</dbReference>
<dbReference type="RefSeq" id="YP_010674651.1">
    <property type="nucleotide sequence ID" value="NC_070997.1"/>
</dbReference>
<sequence>MTTPILSERNRTIALVGAIAIVMLVLAALAYALIAGRPLDSFLPTLIGFATPTIVSLMTAAGVRNALADVHEKVNGNYTDLAAENARLTGQLAELAAEVHEPAAPERVGSHRKEPDMPTTTLVADPRPAEAAATALGTSAPPLHFDREPDMTFTAATSASVGEDRIVSGLALPFGEVGAGSRGRVKATRGKVTIPPDLKRVKLLSAHTGTPGSEPVGYAVAAEEREDGIHMSFRIADTPAGNAALTEIREGVRDALSVELADALVSGTGDLQASLMTAVSLTPTPAFPSARILKASLMPSGHQVTGAGGQAGPGGQDDRARLDTGPQVTFGHQPAPLTFDRYVDAIMMMRTDPHNSDLHAALADITIGGQPYVQAPDYIGELWSGLSYRRRIVPLLGSGRLTSQKVIGWRWKTKPEVDDYAGNKAAIPSNPVETEQAETTAKRLAGGHDIDRAFFDFPNREFLDAYFRAQGEDYAYKSDMKAAQFLVDNATKIPVAQAQPDLLRAAAKARQTLLIGTRGQEPDYFLVNPNDMFSLLDFTTMDNPAYLKLVGVDPEKFIPAELVPAGAVIAGARPAATFYELPGSPIRVQAEHIAQGGRDAAVFGYWAALLHDARGVVSVPFTPAPAGQ</sequence>
<reference evidence="3 4" key="1">
    <citation type="submission" date="2019-03" db="EMBL/GenBank/DDBJ databases">
        <authorList>
            <person name="Fakhre F."/>
            <person name="Gonzalez R.M."/>
            <person name="Howells E.K."/>
            <person name="Otero L.A."/>
            <person name="Pegoraro K.N."/>
            <person name="Robichaux K.C."/>
            <person name="Rodier A."/>
            <person name="Sadowski C.L."/>
            <person name="Carter V.P."/>
            <person name="Gray A.D."/>
            <person name="Klein G.C."/>
            <person name="Lebosada C."/>
            <person name="Miklaszewski C.M."/>
            <person name="Sutton S.N."/>
            <person name="Pollenz R.S."/>
            <person name="Garlena R.A."/>
            <person name="Russell D.A."/>
            <person name="Pope W.H."/>
            <person name="Jacobs-Sera D."/>
            <person name="Hatfull G.F."/>
        </authorList>
    </citation>
    <scope>NUCLEOTIDE SEQUENCE [LARGE SCALE GENOMIC DNA]</scope>
</reference>
<keyword evidence="2" id="KW-1133">Transmembrane helix</keyword>
<evidence type="ECO:0000313" key="4">
    <source>
        <dbReference type="Proteomes" id="UP000297043"/>
    </source>
</evidence>
<keyword evidence="3" id="KW-0378">Hydrolase</keyword>
<organism evidence="3 4">
    <name type="scientific">Gordonia phage EricDab</name>
    <dbReference type="NCBI Taxonomy" id="3070616"/>
    <lineage>
        <taxon>Viruses</taxon>
        <taxon>Duplodnaviria</taxon>
        <taxon>Heunggongvirae</taxon>
        <taxon>Uroviricota</taxon>
        <taxon>Caudoviricetes</taxon>
        <taxon>Ericdabvirus</taxon>
        <taxon>Ericdabvirus ericdab</taxon>
    </lineage>
</organism>
<keyword evidence="3" id="KW-0645">Protease</keyword>
<proteinExistence type="predicted"/>
<keyword evidence="2" id="KW-0472">Membrane</keyword>
<feature type="transmembrane region" description="Helical" evidence="2">
    <location>
        <begin position="12"/>
        <end position="36"/>
    </location>
</feature>
<evidence type="ECO:0000313" key="3">
    <source>
        <dbReference type="EMBL" id="QBZ73180.1"/>
    </source>
</evidence>
<dbReference type="GO" id="GO:0008233">
    <property type="term" value="F:peptidase activity"/>
    <property type="evidence" value="ECO:0007669"/>
    <property type="project" value="UniProtKB-KW"/>
</dbReference>
<keyword evidence="2" id="KW-0812">Transmembrane</keyword>